<evidence type="ECO:0000313" key="3">
    <source>
        <dbReference type="Proteomes" id="UP000590749"/>
    </source>
</evidence>
<feature type="region of interest" description="Disordered" evidence="1">
    <location>
        <begin position="28"/>
        <end position="49"/>
    </location>
</feature>
<proteinExistence type="predicted"/>
<gene>
    <name evidence="2" type="ORF">FHR83_006801</name>
</gene>
<dbReference type="AlphaFoldDB" id="A0A7W5AN26"/>
<keyword evidence="3" id="KW-1185">Reference proteome</keyword>
<accession>A0A7W5AN26</accession>
<evidence type="ECO:0000313" key="2">
    <source>
        <dbReference type="EMBL" id="MBB3099095.1"/>
    </source>
</evidence>
<protein>
    <submittedName>
        <fullName evidence="2">Uncharacterized protein</fullName>
    </submittedName>
</protein>
<dbReference type="EMBL" id="JACHXF010000017">
    <property type="protein sequence ID" value="MBB3099095.1"/>
    <property type="molecule type" value="Genomic_DNA"/>
</dbReference>
<dbReference type="RefSeq" id="WP_183225170.1">
    <property type="nucleotide sequence ID" value="NZ_BMPW01000020.1"/>
</dbReference>
<reference evidence="2 3" key="1">
    <citation type="submission" date="2020-08" db="EMBL/GenBank/DDBJ databases">
        <title>Genomic Encyclopedia of Type Strains, Phase III (KMG-III): the genomes of soil and plant-associated and newly described type strains.</title>
        <authorList>
            <person name="Whitman W."/>
        </authorList>
    </citation>
    <scope>NUCLEOTIDE SEQUENCE [LARGE SCALE GENOMIC DNA]</scope>
    <source>
        <strain evidence="2 3">CECT 3287</strain>
    </source>
</reference>
<comment type="caution">
    <text evidence="2">The sequence shown here is derived from an EMBL/GenBank/DDBJ whole genome shotgun (WGS) entry which is preliminary data.</text>
</comment>
<evidence type="ECO:0000256" key="1">
    <source>
        <dbReference type="SAM" id="MobiDB-lite"/>
    </source>
</evidence>
<sequence length="61" mass="6855">MNDNPQLLISDETLAEVAAMEERDRLAGGPPWEIADHPDNFQPGGWHRGQLWGMSIDEEIP</sequence>
<organism evidence="2 3">
    <name type="scientific">Actinoplanes campanulatus</name>
    <dbReference type="NCBI Taxonomy" id="113559"/>
    <lineage>
        <taxon>Bacteria</taxon>
        <taxon>Bacillati</taxon>
        <taxon>Actinomycetota</taxon>
        <taxon>Actinomycetes</taxon>
        <taxon>Micromonosporales</taxon>
        <taxon>Micromonosporaceae</taxon>
        <taxon>Actinoplanes</taxon>
    </lineage>
</organism>
<dbReference type="Proteomes" id="UP000590749">
    <property type="component" value="Unassembled WGS sequence"/>
</dbReference>
<name>A0A7W5AN26_9ACTN</name>